<feature type="transmembrane region" description="Helical" evidence="1">
    <location>
        <begin position="148"/>
        <end position="166"/>
    </location>
</feature>
<sequence length="167" mass="19312">MIFLSALPLAFGTWWSFYLFSATAPLTTAWLYTLRLYTFLLLGCCLLLPYQLTEILFSLHLQLKLSATFVYGFLAAVNLLSNLQKQLARINYAAKMKGVSYHVFSPRLYLKLIVFALDQADALSQAMHSQGFEEGRPRTLVYTEKKPRFQWVISFFLIFCYTFLAFL</sequence>
<keyword evidence="1" id="KW-0472">Membrane</keyword>
<evidence type="ECO:0000256" key="1">
    <source>
        <dbReference type="SAM" id="Phobius"/>
    </source>
</evidence>
<keyword evidence="1" id="KW-0812">Transmembrane</keyword>
<dbReference type="EMBL" id="JBCLUF010000015">
    <property type="protein sequence ID" value="MEY8662309.1"/>
    <property type="molecule type" value="Genomic_DNA"/>
</dbReference>
<accession>A0ABV4DT44</accession>
<keyword evidence="3" id="KW-1185">Reference proteome</keyword>
<evidence type="ECO:0000313" key="2">
    <source>
        <dbReference type="EMBL" id="MEY8662309.1"/>
    </source>
</evidence>
<gene>
    <name evidence="2" type="ORF">AALT52_05335</name>
</gene>
<feature type="transmembrane region" description="Helical" evidence="1">
    <location>
        <begin position="12"/>
        <end position="32"/>
    </location>
</feature>
<reference evidence="2 3" key="1">
    <citation type="submission" date="2024-03" db="EMBL/GenBank/DDBJ databases">
        <title>Mouse gut bacterial collection (mGBC) of GemPharmatech.</title>
        <authorList>
            <person name="He Y."/>
            <person name="Dong L."/>
            <person name="Wu D."/>
            <person name="Gao X."/>
            <person name="Lin Z."/>
        </authorList>
    </citation>
    <scope>NUCLEOTIDE SEQUENCE [LARGE SCALE GENOMIC DNA]</scope>
    <source>
        <strain evidence="2 3">15-30</strain>
    </source>
</reference>
<organism evidence="2 3">
    <name type="scientific">Ligilactobacillus faecis</name>
    <dbReference type="NCBI Taxonomy" id="762833"/>
    <lineage>
        <taxon>Bacteria</taxon>
        <taxon>Bacillati</taxon>
        <taxon>Bacillota</taxon>
        <taxon>Bacilli</taxon>
        <taxon>Lactobacillales</taxon>
        <taxon>Lactobacillaceae</taxon>
        <taxon>Ligilactobacillus</taxon>
    </lineage>
</organism>
<proteinExistence type="predicted"/>
<dbReference type="RefSeq" id="WP_369941754.1">
    <property type="nucleotide sequence ID" value="NZ_JBCLUF010000015.1"/>
</dbReference>
<evidence type="ECO:0000313" key="3">
    <source>
        <dbReference type="Proteomes" id="UP001565236"/>
    </source>
</evidence>
<protein>
    <submittedName>
        <fullName evidence="2">ABC transporter permease</fullName>
    </submittedName>
</protein>
<name>A0ABV4DT44_9LACO</name>
<keyword evidence="1" id="KW-1133">Transmembrane helix</keyword>
<feature type="transmembrane region" description="Helical" evidence="1">
    <location>
        <begin position="39"/>
        <end position="59"/>
    </location>
</feature>
<comment type="caution">
    <text evidence="2">The sequence shown here is derived from an EMBL/GenBank/DDBJ whole genome shotgun (WGS) entry which is preliminary data.</text>
</comment>
<feature type="transmembrane region" description="Helical" evidence="1">
    <location>
        <begin position="65"/>
        <end position="83"/>
    </location>
</feature>
<dbReference type="Proteomes" id="UP001565236">
    <property type="component" value="Unassembled WGS sequence"/>
</dbReference>